<organism evidence="1">
    <name type="scientific">Burkholderia cenocepacia</name>
    <dbReference type="NCBI Taxonomy" id="95486"/>
    <lineage>
        <taxon>Bacteria</taxon>
        <taxon>Pseudomonadati</taxon>
        <taxon>Pseudomonadota</taxon>
        <taxon>Betaproteobacteria</taxon>
        <taxon>Burkholderiales</taxon>
        <taxon>Burkholderiaceae</taxon>
        <taxon>Burkholderia</taxon>
        <taxon>Burkholderia cepacia complex</taxon>
    </lineage>
</organism>
<comment type="caution">
    <text evidence="1">The sequence shown here is derived from an EMBL/GenBank/DDBJ whole genome shotgun (WGS) entry which is preliminary data.</text>
</comment>
<name>A0A6B2MPZ8_9BURK</name>
<dbReference type="EMBL" id="JAAEAM010000041">
    <property type="protein sequence ID" value="NDV76157.1"/>
    <property type="molecule type" value="Genomic_DNA"/>
</dbReference>
<proteinExistence type="predicted"/>
<gene>
    <name evidence="1" type="ORF">GFJ35_29440</name>
</gene>
<protein>
    <submittedName>
        <fullName evidence="1">Uncharacterized protein</fullName>
    </submittedName>
</protein>
<reference evidence="1" key="1">
    <citation type="submission" date="2019-11" db="EMBL/GenBank/DDBJ databases">
        <title>Burkholderia cenocepacia CF.</title>
        <authorList>
            <person name="Vianna E.F."/>
            <person name="Marques E.A."/>
            <person name="Albano R.M."/>
            <person name="Leao R.S."/>
        </authorList>
    </citation>
    <scope>NUCLEOTIDE SEQUENCE</scope>
    <source>
        <strain evidence="1">MS-2140</strain>
    </source>
</reference>
<accession>A0A6B2MPZ8</accession>
<dbReference type="AlphaFoldDB" id="A0A6B2MPZ8"/>
<evidence type="ECO:0000313" key="1">
    <source>
        <dbReference type="EMBL" id="NDV76157.1"/>
    </source>
</evidence>
<sequence>MQRQILQAACRPDDPEVTRAARISFQTAACATTYGVMRAVGGNRTARAIADRLDGVSTSLHDERRRVVAYPSRGPAAVHRQACAQRHRAPARHRIGSCAPAVRRTFRTGTPSRGYDACRIPQPVFEHPSHPAPCRATRITRSASPRLPSVRVRRDGRPISQAQLEETT</sequence>
<dbReference type="RefSeq" id="WP_163125589.1">
    <property type="nucleotide sequence ID" value="NZ_JAAEAM010000041.1"/>
</dbReference>